<dbReference type="SUPFAM" id="SSF55248">
    <property type="entry name" value="PCD-like"/>
    <property type="match status" value="1"/>
</dbReference>
<dbReference type="GO" id="GO:0008124">
    <property type="term" value="F:4-alpha-hydroxytetrahydrobiopterin dehydratase activity"/>
    <property type="evidence" value="ECO:0007669"/>
    <property type="project" value="InterPro"/>
</dbReference>
<feature type="compositionally biased region" description="Polar residues" evidence="1">
    <location>
        <begin position="77"/>
        <end position="92"/>
    </location>
</feature>
<accession>A0AAD8XX70</accession>
<name>A0AAD8XX70_9STRA</name>
<dbReference type="Proteomes" id="UP001224775">
    <property type="component" value="Unassembled WGS sequence"/>
</dbReference>
<evidence type="ECO:0000256" key="1">
    <source>
        <dbReference type="SAM" id="MobiDB-lite"/>
    </source>
</evidence>
<sequence>MTIIAMGCRLSSSLYALPWLRRSIFSSFHSSTRQHSCRIVSQVFVGVSNTANSISCQVVLLRRLNHNSQNDEESATAGHTGSTQMDSSTQASSEKRKVDPFAKRPSQKCDPYGLAGQSLSHKECIDWLATLECGWNLIYDGIEKRPEIEEQVAPIFLQRQFYHETFHEASQFLSHISLLSTNLNHYPFLSMERVLVDDLITVSNSNTTGWNSEAASTSGSAQTSKQKRRKVKGWVFVSTVRCSTYRPPTTRADLEEHDGSSQYKDKGLTYHDFHLAMNIDIESNREGCTALLL</sequence>
<protein>
    <submittedName>
        <fullName evidence="2">Uncharacterized protein</fullName>
    </submittedName>
</protein>
<dbReference type="AlphaFoldDB" id="A0AAD8XX70"/>
<evidence type="ECO:0000313" key="3">
    <source>
        <dbReference type="Proteomes" id="UP001224775"/>
    </source>
</evidence>
<dbReference type="GO" id="GO:0006729">
    <property type="term" value="P:tetrahydrobiopterin biosynthetic process"/>
    <property type="evidence" value="ECO:0007669"/>
    <property type="project" value="InterPro"/>
</dbReference>
<organism evidence="2 3">
    <name type="scientific">Skeletonema marinoi</name>
    <dbReference type="NCBI Taxonomy" id="267567"/>
    <lineage>
        <taxon>Eukaryota</taxon>
        <taxon>Sar</taxon>
        <taxon>Stramenopiles</taxon>
        <taxon>Ochrophyta</taxon>
        <taxon>Bacillariophyta</taxon>
        <taxon>Coscinodiscophyceae</taxon>
        <taxon>Thalassiosirophycidae</taxon>
        <taxon>Thalassiosirales</taxon>
        <taxon>Skeletonemataceae</taxon>
        <taxon>Skeletonema</taxon>
        <taxon>Skeletonema marinoi-dohrnii complex</taxon>
    </lineage>
</organism>
<dbReference type="EMBL" id="JATAAI010000035">
    <property type="protein sequence ID" value="KAK1735063.1"/>
    <property type="molecule type" value="Genomic_DNA"/>
</dbReference>
<dbReference type="InterPro" id="IPR036428">
    <property type="entry name" value="PCD_sf"/>
</dbReference>
<feature type="compositionally biased region" description="Basic and acidic residues" evidence="1">
    <location>
        <begin position="93"/>
        <end position="102"/>
    </location>
</feature>
<keyword evidence="3" id="KW-1185">Reference proteome</keyword>
<feature type="region of interest" description="Disordered" evidence="1">
    <location>
        <begin position="69"/>
        <end position="107"/>
    </location>
</feature>
<reference evidence="2" key="1">
    <citation type="submission" date="2023-06" db="EMBL/GenBank/DDBJ databases">
        <title>Survivors Of The Sea: Transcriptome response of Skeletonema marinoi to long-term dormancy.</title>
        <authorList>
            <person name="Pinder M.I.M."/>
            <person name="Kourtchenko O."/>
            <person name="Robertson E.K."/>
            <person name="Larsson T."/>
            <person name="Maumus F."/>
            <person name="Osuna-Cruz C.M."/>
            <person name="Vancaester E."/>
            <person name="Stenow R."/>
            <person name="Vandepoele K."/>
            <person name="Ploug H."/>
            <person name="Bruchert V."/>
            <person name="Godhe A."/>
            <person name="Topel M."/>
        </authorList>
    </citation>
    <scope>NUCLEOTIDE SEQUENCE</scope>
    <source>
        <strain evidence="2">R05AC</strain>
    </source>
</reference>
<comment type="caution">
    <text evidence="2">The sequence shown here is derived from an EMBL/GenBank/DDBJ whole genome shotgun (WGS) entry which is preliminary data.</text>
</comment>
<gene>
    <name evidence="2" type="ORF">QTG54_014129</name>
</gene>
<dbReference type="Gene3D" id="3.30.1360.20">
    <property type="entry name" value="Transcriptional coactivator/pterin dehydratase"/>
    <property type="match status" value="1"/>
</dbReference>
<proteinExistence type="predicted"/>
<evidence type="ECO:0000313" key="2">
    <source>
        <dbReference type="EMBL" id="KAK1735063.1"/>
    </source>
</evidence>